<feature type="region of interest" description="Disordered" evidence="5">
    <location>
        <begin position="95"/>
        <end position="114"/>
    </location>
</feature>
<feature type="domain" description="Essential protein Yae1 N-terminal" evidence="6">
    <location>
        <begin position="2"/>
        <end position="40"/>
    </location>
</feature>
<dbReference type="GO" id="GO:0005737">
    <property type="term" value="C:cytoplasm"/>
    <property type="evidence" value="ECO:0007669"/>
    <property type="project" value="UniProtKB-SubCell"/>
</dbReference>
<feature type="compositionally biased region" description="Low complexity" evidence="5">
    <location>
        <begin position="104"/>
        <end position="114"/>
    </location>
</feature>
<evidence type="ECO:0000256" key="3">
    <source>
        <dbReference type="ARBA" id="ARBA00022490"/>
    </source>
</evidence>
<dbReference type="InterPro" id="IPR019191">
    <property type="entry name" value="Essential_protein_Yae1_N"/>
</dbReference>
<dbReference type="GO" id="GO:0005634">
    <property type="term" value="C:nucleus"/>
    <property type="evidence" value="ECO:0007669"/>
    <property type="project" value="UniProtKB-SubCell"/>
</dbReference>
<dbReference type="Proteomes" id="UP000734854">
    <property type="component" value="Unassembled WGS sequence"/>
</dbReference>
<dbReference type="Pfam" id="PF09811">
    <property type="entry name" value="Yae1_N"/>
    <property type="match status" value="1"/>
</dbReference>
<dbReference type="PANTHER" id="PTHR18829">
    <property type="entry name" value="PROTEIN YAE1 HOMOLOG"/>
    <property type="match status" value="1"/>
</dbReference>
<evidence type="ECO:0000256" key="2">
    <source>
        <dbReference type="ARBA" id="ARBA00004496"/>
    </source>
</evidence>
<dbReference type="PANTHER" id="PTHR18829:SF0">
    <property type="entry name" value="PROTEIN YAE1 HOMOLOG"/>
    <property type="match status" value="1"/>
</dbReference>
<comment type="caution">
    <text evidence="7">The sequence shown here is derived from an EMBL/GenBank/DDBJ whole genome shotgun (WGS) entry which is preliminary data.</text>
</comment>
<evidence type="ECO:0000313" key="7">
    <source>
        <dbReference type="EMBL" id="KAG6484012.1"/>
    </source>
</evidence>
<dbReference type="InterPro" id="IPR038881">
    <property type="entry name" value="Yae1-like"/>
</dbReference>
<keyword evidence="4" id="KW-0539">Nucleus</keyword>
<evidence type="ECO:0000256" key="5">
    <source>
        <dbReference type="SAM" id="MobiDB-lite"/>
    </source>
</evidence>
<evidence type="ECO:0000259" key="6">
    <source>
        <dbReference type="Pfam" id="PF09811"/>
    </source>
</evidence>
<protein>
    <recommendedName>
        <fullName evidence="6">Essential protein Yae1 N-terminal domain-containing protein</fullName>
    </recommendedName>
</protein>
<evidence type="ECO:0000256" key="1">
    <source>
        <dbReference type="ARBA" id="ARBA00004123"/>
    </source>
</evidence>
<reference evidence="7 8" key="1">
    <citation type="submission" date="2020-08" db="EMBL/GenBank/DDBJ databases">
        <title>Plant Genome Project.</title>
        <authorList>
            <person name="Zhang R.-G."/>
        </authorList>
    </citation>
    <scope>NUCLEOTIDE SEQUENCE [LARGE SCALE GENOMIC DNA]</scope>
    <source>
        <tissue evidence="7">Rhizome</tissue>
    </source>
</reference>
<gene>
    <name evidence="7" type="ORF">ZIOFF_060805</name>
</gene>
<keyword evidence="3" id="KW-0963">Cytoplasm</keyword>
<accession>A0A8J5FB71</accession>
<dbReference type="EMBL" id="JACMSC010000016">
    <property type="protein sequence ID" value="KAG6484012.1"/>
    <property type="molecule type" value="Genomic_DNA"/>
</dbReference>
<organism evidence="7 8">
    <name type="scientific">Zingiber officinale</name>
    <name type="common">Ginger</name>
    <name type="synonym">Amomum zingiber</name>
    <dbReference type="NCBI Taxonomy" id="94328"/>
    <lineage>
        <taxon>Eukaryota</taxon>
        <taxon>Viridiplantae</taxon>
        <taxon>Streptophyta</taxon>
        <taxon>Embryophyta</taxon>
        <taxon>Tracheophyta</taxon>
        <taxon>Spermatophyta</taxon>
        <taxon>Magnoliopsida</taxon>
        <taxon>Liliopsida</taxon>
        <taxon>Zingiberales</taxon>
        <taxon>Zingiberaceae</taxon>
        <taxon>Zingiber</taxon>
    </lineage>
</organism>
<keyword evidence="8" id="KW-1185">Reference proteome</keyword>
<comment type="subcellular location">
    <subcellularLocation>
        <location evidence="2">Cytoplasm</location>
    </subcellularLocation>
    <subcellularLocation>
        <location evidence="1">Nucleus</location>
    </subcellularLocation>
</comment>
<sequence>MGYRDGISVGKEASAQEGFNVGFKQSAHDGYKWGNVRGIASAFGSLPDDSKKKLLKKFEDKEKFHSLYESAQAISTDSALKIYYVHLLQNDKQFKEPLKGNTQESSASAGEESNSNELNFLLEVLTSLVHESSRIKSSIVEKSGFDNK</sequence>
<evidence type="ECO:0000256" key="4">
    <source>
        <dbReference type="ARBA" id="ARBA00023242"/>
    </source>
</evidence>
<proteinExistence type="predicted"/>
<evidence type="ECO:0000313" key="8">
    <source>
        <dbReference type="Proteomes" id="UP000734854"/>
    </source>
</evidence>
<dbReference type="AlphaFoldDB" id="A0A8J5FB71"/>
<name>A0A8J5FB71_ZINOF</name>